<dbReference type="InterPro" id="IPR000825">
    <property type="entry name" value="SUF_FeS_clus_asmbl_SufBD_core"/>
</dbReference>
<dbReference type="Proteomes" id="UP000190080">
    <property type="component" value="Unassembled WGS sequence"/>
</dbReference>
<evidence type="ECO:0000256" key="1">
    <source>
        <dbReference type="ARBA" id="ARBA00043967"/>
    </source>
</evidence>
<feature type="domain" description="SUF system FeS cluster assembly SufBD core" evidence="2">
    <location>
        <begin position="110"/>
        <end position="338"/>
    </location>
</feature>
<proteinExistence type="inferred from homology"/>
<dbReference type="PANTHER" id="PTHR43575:SF1">
    <property type="entry name" value="PROTEIN ABCI7, CHLOROPLASTIC"/>
    <property type="match status" value="1"/>
</dbReference>
<accession>A0A1V4IHX3</accession>
<dbReference type="AlphaFoldDB" id="A0A1V4IHX3"/>
<name>A0A1V4IHX3_9CLOT</name>
<dbReference type="GO" id="GO:0016226">
    <property type="term" value="P:iron-sulfur cluster assembly"/>
    <property type="evidence" value="ECO:0007669"/>
    <property type="project" value="InterPro"/>
</dbReference>
<sequence length="368" mass="41619">MTELLKDINKIPVRTWRWLGVNEKNIDAEFPEITPYHNSAFQNEGCEGLKAIDLTKNTMDLRFLENILISKGVSEKLFNIADSEFNSGWYFEAECGKKIKEPLILNYIFDENNKVIVDNNIIVAQENSEINVVILYKAKNIEAFHTGITRVFAKKGAVVNLTKVQLMDEKDVQIDSIIESVEDDGKVNNVLVELGCRNSVTNCNIDLKGDRSFAGIYSVYLGDKDRDVDINYVITHKGRNSLSDIQTRGALLDESKKIFRGTLDFKKGSKGAKGGEEEYTVLLSPKVRNRSIPLMLCEEEDVEGQHAASSGKIDENKLFYLMSRGLSELEAKKLIVEASFNPITERIPVEQIKGDISEYIRRRLVNVK</sequence>
<reference evidence="3 4" key="1">
    <citation type="submission" date="2017-03" db="EMBL/GenBank/DDBJ databases">
        <title>Genome sequence of Clostridium oryzae DSM 28571.</title>
        <authorList>
            <person name="Poehlein A."/>
            <person name="Daniel R."/>
        </authorList>
    </citation>
    <scope>NUCLEOTIDE SEQUENCE [LARGE SCALE GENOMIC DNA]</scope>
    <source>
        <strain evidence="3 4">DSM 28571</strain>
    </source>
</reference>
<comment type="caution">
    <text evidence="3">The sequence shown here is derived from an EMBL/GenBank/DDBJ whole genome shotgun (WGS) entry which is preliminary data.</text>
</comment>
<dbReference type="PANTHER" id="PTHR43575">
    <property type="entry name" value="PROTEIN ABCI7, CHLOROPLASTIC"/>
    <property type="match status" value="1"/>
</dbReference>
<dbReference type="STRING" id="1450648.CLORY_32670"/>
<dbReference type="InterPro" id="IPR037284">
    <property type="entry name" value="SUF_FeS_clus_asmbl_SufBD_sf"/>
</dbReference>
<dbReference type="EMBL" id="MZGV01000043">
    <property type="protein sequence ID" value="OPJ59519.1"/>
    <property type="molecule type" value="Genomic_DNA"/>
</dbReference>
<dbReference type="Pfam" id="PF01458">
    <property type="entry name" value="SUFBD_core"/>
    <property type="match status" value="1"/>
</dbReference>
<evidence type="ECO:0000259" key="2">
    <source>
        <dbReference type="Pfam" id="PF01458"/>
    </source>
</evidence>
<evidence type="ECO:0000313" key="3">
    <source>
        <dbReference type="EMBL" id="OPJ59519.1"/>
    </source>
</evidence>
<dbReference type="OrthoDB" id="9803529at2"/>
<comment type="similarity">
    <text evidence="1">Belongs to the iron-sulfur cluster assembly SufBD family.</text>
</comment>
<keyword evidence="4" id="KW-1185">Reference proteome</keyword>
<gene>
    <name evidence="3" type="primary">sufB_2</name>
    <name evidence="3" type="ORF">CLORY_32670</name>
</gene>
<dbReference type="InterPro" id="IPR055346">
    <property type="entry name" value="Fe-S_cluster_assembly_SufBD"/>
</dbReference>
<protein>
    <submittedName>
        <fullName evidence="3">FeS cluster assembly protein SufB</fullName>
    </submittedName>
</protein>
<dbReference type="NCBIfam" id="TIGR01981">
    <property type="entry name" value="sufD"/>
    <property type="match status" value="1"/>
</dbReference>
<dbReference type="RefSeq" id="WP_079426447.1">
    <property type="nucleotide sequence ID" value="NZ_MZGV01000043.1"/>
</dbReference>
<dbReference type="SUPFAM" id="SSF101960">
    <property type="entry name" value="Stabilizer of iron transporter SufD"/>
    <property type="match status" value="1"/>
</dbReference>
<evidence type="ECO:0000313" key="4">
    <source>
        <dbReference type="Proteomes" id="UP000190080"/>
    </source>
</evidence>
<dbReference type="InterPro" id="IPR011542">
    <property type="entry name" value="SUF_FeS_clus_asmbl_SufD"/>
</dbReference>
<organism evidence="3 4">
    <name type="scientific">Clostridium oryzae</name>
    <dbReference type="NCBI Taxonomy" id="1450648"/>
    <lineage>
        <taxon>Bacteria</taxon>
        <taxon>Bacillati</taxon>
        <taxon>Bacillota</taxon>
        <taxon>Clostridia</taxon>
        <taxon>Eubacteriales</taxon>
        <taxon>Clostridiaceae</taxon>
        <taxon>Clostridium</taxon>
    </lineage>
</organism>